<dbReference type="Pfam" id="PF18962">
    <property type="entry name" value="Por_Secre_tail"/>
    <property type="match status" value="1"/>
</dbReference>
<feature type="compositionally biased region" description="Low complexity" evidence="4">
    <location>
        <begin position="450"/>
        <end position="461"/>
    </location>
</feature>
<evidence type="ECO:0000256" key="4">
    <source>
        <dbReference type="SAM" id="MobiDB-lite"/>
    </source>
</evidence>
<keyword evidence="2" id="KW-0732">Signal</keyword>
<dbReference type="PROSITE" id="PS51829">
    <property type="entry name" value="P_HOMO_B"/>
    <property type="match status" value="1"/>
</dbReference>
<dbReference type="InterPro" id="IPR002884">
    <property type="entry name" value="P_dom"/>
</dbReference>
<evidence type="ECO:0000313" key="7">
    <source>
        <dbReference type="Proteomes" id="UP001597201"/>
    </source>
</evidence>
<feature type="domain" description="P/Homo B" evidence="5">
    <location>
        <begin position="631"/>
        <end position="782"/>
    </location>
</feature>
<evidence type="ECO:0000256" key="3">
    <source>
        <dbReference type="ARBA" id="ARBA00022801"/>
    </source>
</evidence>
<dbReference type="SUPFAM" id="SSF49785">
    <property type="entry name" value="Galactose-binding domain-like"/>
    <property type="match status" value="1"/>
</dbReference>
<proteinExistence type="predicted"/>
<keyword evidence="6" id="KW-0482">Metalloprotease</keyword>
<dbReference type="Gene3D" id="2.60.40.10">
    <property type="entry name" value="Immunoglobulins"/>
    <property type="match status" value="1"/>
</dbReference>
<keyword evidence="7" id="KW-1185">Reference proteome</keyword>
<evidence type="ECO:0000256" key="2">
    <source>
        <dbReference type="ARBA" id="ARBA00022729"/>
    </source>
</evidence>
<gene>
    <name evidence="6" type="ORF">ACFQ39_02930</name>
</gene>
<dbReference type="RefSeq" id="WP_377176277.1">
    <property type="nucleotide sequence ID" value="NZ_JBHTMY010000002.1"/>
</dbReference>
<evidence type="ECO:0000313" key="6">
    <source>
        <dbReference type="EMBL" id="MFD1314557.1"/>
    </source>
</evidence>
<dbReference type="EMBL" id="JBHTMY010000002">
    <property type="protein sequence ID" value="MFD1314557.1"/>
    <property type="molecule type" value="Genomic_DNA"/>
</dbReference>
<dbReference type="NCBIfam" id="TIGR04183">
    <property type="entry name" value="Por_Secre_tail"/>
    <property type="match status" value="1"/>
</dbReference>
<organism evidence="6 7">
    <name type="scientific">Namhaeicola litoreus</name>
    <dbReference type="NCBI Taxonomy" id="1052145"/>
    <lineage>
        <taxon>Bacteria</taxon>
        <taxon>Pseudomonadati</taxon>
        <taxon>Bacteroidota</taxon>
        <taxon>Flavobacteriia</taxon>
        <taxon>Flavobacteriales</taxon>
        <taxon>Flavobacteriaceae</taxon>
        <taxon>Namhaeicola</taxon>
    </lineage>
</organism>
<dbReference type="InterPro" id="IPR013783">
    <property type="entry name" value="Ig-like_fold"/>
</dbReference>
<dbReference type="InterPro" id="IPR008979">
    <property type="entry name" value="Galactose-bd-like_sf"/>
</dbReference>
<dbReference type="Gene3D" id="2.60.120.260">
    <property type="entry name" value="Galactose-binding domain-like"/>
    <property type="match status" value="1"/>
</dbReference>
<comment type="caution">
    <text evidence="6">The sequence shown here is derived from an EMBL/GenBank/DDBJ whole genome shotgun (WGS) entry which is preliminary data.</text>
</comment>
<accession>A0ABW3XZY9</accession>
<name>A0ABW3XZY9_9FLAO</name>
<dbReference type="PANTHER" id="PTHR11905">
    <property type="entry name" value="ADAM A DISINTEGRIN AND METALLOPROTEASE DOMAIN"/>
    <property type="match status" value="1"/>
</dbReference>
<dbReference type="Gene3D" id="3.40.390.10">
    <property type="entry name" value="Collagenase (Catalytic Domain)"/>
    <property type="match status" value="1"/>
</dbReference>
<reference evidence="7" key="1">
    <citation type="journal article" date="2019" name="Int. J. Syst. Evol. Microbiol.">
        <title>The Global Catalogue of Microorganisms (GCM) 10K type strain sequencing project: providing services to taxonomists for standard genome sequencing and annotation.</title>
        <authorList>
            <consortium name="The Broad Institute Genomics Platform"/>
            <consortium name="The Broad Institute Genome Sequencing Center for Infectious Disease"/>
            <person name="Wu L."/>
            <person name="Ma J."/>
        </authorList>
    </citation>
    <scope>NUCLEOTIDE SEQUENCE [LARGE SCALE GENOMIC DNA]</scope>
    <source>
        <strain evidence="7">CCUG 61485</strain>
    </source>
</reference>
<evidence type="ECO:0000256" key="1">
    <source>
        <dbReference type="ARBA" id="ARBA00022670"/>
    </source>
</evidence>
<dbReference type="GO" id="GO:0008237">
    <property type="term" value="F:metallopeptidase activity"/>
    <property type="evidence" value="ECO:0007669"/>
    <property type="project" value="UniProtKB-KW"/>
</dbReference>
<keyword evidence="3" id="KW-0378">Hydrolase</keyword>
<dbReference type="InterPro" id="IPR026444">
    <property type="entry name" value="Secre_tail"/>
</dbReference>
<dbReference type="PANTHER" id="PTHR11905:SF159">
    <property type="entry name" value="ADAM METALLOPROTEASE"/>
    <property type="match status" value="1"/>
</dbReference>
<feature type="region of interest" description="Disordered" evidence="4">
    <location>
        <begin position="450"/>
        <end position="469"/>
    </location>
</feature>
<evidence type="ECO:0000259" key="5">
    <source>
        <dbReference type="PROSITE" id="PS51829"/>
    </source>
</evidence>
<dbReference type="Proteomes" id="UP001597201">
    <property type="component" value="Unassembled WGS sequence"/>
</dbReference>
<dbReference type="InterPro" id="IPR024079">
    <property type="entry name" value="MetalloPept_cat_dom_sf"/>
</dbReference>
<dbReference type="Pfam" id="PF13582">
    <property type="entry name" value="Reprolysin_3"/>
    <property type="match status" value="1"/>
</dbReference>
<protein>
    <submittedName>
        <fullName evidence="6">Zinc-dependent metalloprotease family protein</fullName>
    </submittedName>
</protein>
<keyword evidence="1" id="KW-0645">Protease</keyword>
<sequence length="872" mass="95912">MGNWKELSAADSKGELFQDKPEPSIYKVYELNTSLIQKQIVSKGIKESFDFKLPVSEGEYEVFELTDSEVIHPDLQKKYPEIRSYQGKSKDSSKRVRLSFTPEGLHAMVMDSKRSIQFIEPSSQDQNTYISYKRSDLKNLANDFLCQTESLESVQQKAVLAKNFNDLRMRTFRLALACTGEYAQFHIDRAGAQNASDQQKKVLILAEMVLAISRINEIYENDLSIRFQIIPGIDQLIYLDGSTDPYTNNSGSTMLNENQTNIDNVIGTTNYDIGHVFSTGGGGLASLASACTSSKAKGVTGSSNPVGDRYYFDFVAHEFGHQLGANHTFNGTAINCGGDTRNATTSVEPGSGSTLMAYAGLCAPQNVQGNSDLYFHTISIKEIWNNVSAGRSTCAAFTNLTQNRNVPLANAGSDFTIPKSTPYVLRGSGSDADNDPISYCWEQIDAGATTVPPSSTATSGALYRSVNPKESPNRYMPDLKTVVSGNLSTTWEVTPSVARNLNFTLTVRDNNEEGGQSASDDMKVTISDAAGPFVVTSQNEENLFWEKNSSQIIKWNVAGTTGSNINAANVNIFLSTDGGLTFSEPLKLNTPNDGEESIQVPNTGYPVCYIMVAAANNIFYSVNKKAFSIGTFVEDCNSFVSTDVPKKIPDNNLTGVISQLNVPNSLIIDRLEVSVNIEHAFVNDLQLDLISPSGKSIALLRNQCFGPEYNNLGATFTNDGSEIICSLTLPSIEGRIKPQDDLQVFNGDDAFGIWRLRVIDNAVDDIGSIIGWNLNICTNEEVLSNNEFELENFNIYPNPAENYFTITFSSDQISDVSIIIYDMLGREIIQKRYNTQEILFREKILIPGVGKGIYFVKVSRGNQNSTRKLIIK</sequence>
<dbReference type="Pfam" id="PF01483">
    <property type="entry name" value="P_proprotein"/>
    <property type="match status" value="1"/>
</dbReference>
<dbReference type="SUPFAM" id="SSF55486">
    <property type="entry name" value="Metalloproteases ('zincins'), catalytic domain"/>
    <property type="match status" value="1"/>
</dbReference>